<proteinExistence type="predicted"/>
<evidence type="ECO:0000313" key="2">
    <source>
        <dbReference type="EMBL" id="MCI96433.1"/>
    </source>
</evidence>
<evidence type="ECO:0000313" key="3">
    <source>
        <dbReference type="Proteomes" id="UP000265520"/>
    </source>
</evidence>
<feature type="non-terminal residue" evidence="2">
    <location>
        <position position="1"/>
    </location>
</feature>
<feature type="region of interest" description="Disordered" evidence="1">
    <location>
        <begin position="1"/>
        <end position="27"/>
    </location>
</feature>
<protein>
    <submittedName>
        <fullName evidence="2">Uncharacterized protein</fullName>
    </submittedName>
</protein>
<dbReference type="EMBL" id="LXQA011414676">
    <property type="protein sequence ID" value="MCI96433.1"/>
    <property type="molecule type" value="Genomic_DNA"/>
</dbReference>
<dbReference type="Proteomes" id="UP000265520">
    <property type="component" value="Unassembled WGS sequence"/>
</dbReference>
<evidence type="ECO:0000256" key="1">
    <source>
        <dbReference type="SAM" id="MobiDB-lite"/>
    </source>
</evidence>
<keyword evidence="3" id="KW-1185">Reference proteome</keyword>
<name>A0A392W9G5_9FABA</name>
<reference evidence="2 3" key="1">
    <citation type="journal article" date="2018" name="Front. Plant Sci.">
        <title>Red Clover (Trifolium pratense) and Zigzag Clover (T. medium) - A Picture of Genomic Similarities and Differences.</title>
        <authorList>
            <person name="Dluhosova J."/>
            <person name="Istvanek J."/>
            <person name="Nedelnik J."/>
            <person name="Repkova J."/>
        </authorList>
    </citation>
    <scope>NUCLEOTIDE SEQUENCE [LARGE SCALE GENOMIC DNA]</scope>
    <source>
        <strain evidence="3">cv. 10/8</strain>
        <tissue evidence="2">Leaf</tissue>
    </source>
</reference>
<accession>A0A392W9G5</accession>
<comment type="caution">
    <text evidence="2">The sequence shown here is derived from an EMBL/GenBank/DDBJ whole genome shotgun (WGS) entry which is preliminary data.</text>
</comment>
<sequence>GSSDPSYQGLRGRAEGSAQEERGLLPE</sequence>
<organism evidence="2 3">
    <name type="scientific">Trifolium medium</name>
    <dbReference type="NCBI Taxonomy" id="97028"/>
    <lineage>
        <taxon>Eukaryota</taxon>
        <taxon>Viridiplantae</taxon>
        <taxon>Streptophyta</taxon>
        <taxon>Embryophyta</taxon>
        <taxon>Tracheophyta</taxon>
        <taxon>Spermatophyta</taxon>
        <taxon>Magnoliopsida</taxon>
        <taxon>eudicotyledons</taxon>
        <taxon>Gunneridae</taxon>
        <taxon>Pentapetalae</taxon>
        <taxon>rosids</taxon>
        <taxon>fabids</taxon>
        <taxon>Fabales</taxon>
        <taxon>Fabaceae</taxon>
        <taxon>Papilionoideae</taxon>
        <taxon>50 kb inversion clade</taxon>
        <taxon>NPAAA clade</taxon>
        <taxon>Hologalegina</taxon>
        <taxon>IRL clade</taxon>
        <taxon>Trifolieae</taxon>
        <taxon>Trifolium</taxon>
    </lineage>
</organism>
<dbReference type="AlphaFoldDB" id="A0A392W9G5"/>